<accession>A0ABU2JA05</accession>
<evidence type="ECO:0000256" key="3">
    <source>
        <dbReference type="ARBA" id="ARBA00023054"/>
    </source>
</evidence>
<organism evidence="5 6">
    <name type="scientific">Jatrophihabitans lederbergiae</name>
    <dbReference type="NCBI Taxonomy" id="3075547"/>
    <lineage>
        <taxon>Bacteria</taxon>
        <taxon>Bacillati</taxon>
        <taxon>Actinomycetota</taxon>
        <taxon>Actinomycetes</taxon>
        <taxon>Jatrophihabitantales</taxon>
        <taxon>Jatrophihabitantaceae</taxon>
        <taxon>Jatrophihabitans</taxon>
    </lineage>
</organism>
<dbReference type="PANTHER" id="PTHR30563">
    <property type="entry name" value="DNA RECOMBINATION PROTEIN RMUC"/>
    <property type="match status" value="1"/>
</dbReference>
<evidence type="ECO:0000256" key="2">
    <source>
        <dbReference type="ARBA" id="ARBA00009840"/>
    </source>
</evidence>
<comment type="function">
    <text evidence="1">Involved in DNA recombination.</text>
</comment>
<dbReference type="Proteomes" id="UP001183176">
    <property type="component" value="Unassembled WGS sequence"/>
</dbReference>
<gene>
    <name evidence="5" type="ORF">RM423_10480</name>
</gene>
<sequence length="373" mass="40627">MTATSFLLLLIGLVLGAAVGFLFGRTRAALSALGQAQVDAARGSAAADLNERQHSIESLVSPIRDTLERVQTQLHASERDRLAASAALDEHLSAMRESAAGLRTETAQLVTALRSPQIRGRWGELQLERAVEAAGMVEHIDYVTQASSTGEDGTLRPDLVVKLVGDKNIVVDSKVAFVAYLEAMEAPDATIRSNRLKAHARHLRRHVDDLGSKDYWSRFTPSPEFVVCFIPADTFLDAALREDPALFEHAFARNVVLATPSTLVAMLRTIGYTWRQQALARNTAEVSKLGRELYQRLATMGSHLDKLGRSLNASVESFNSTVGTLERRVMVSARRLSDLAVADPKTDGELAEADQILAVTRALTSEEFASQVP</sequence>
<keyword evidence="6" id="KW-1185">Reference proteome</keyword>
<dbReference type="InterPro" id="IPR003798">
    <property type="entry name" value="DNA_recombination_RmuC"/>
</dbReference>
<evidence type="ECO:0000256" key="1">
    <source>
        <dbReference type="ARBA" id="ARBA00003416"/>
    </source>
</evidence>
<evidence type="ECO:0000313" key="6">
    <source>
        <dbReference type="Proteomes" id="UP001183176"/>
    </source>
</evidence>
<dbReference type="EMBL" id="JAVREH010000010">
    <property type="protein sequence ID" value="MDT0261822.1"/>
    <property type="molecule type" value="Genomic_DNA"/>
</dbReference>
<reference evidence="6" key="1">
    <citation type="submission" date="2023-07" db="EMBL/GenBank/DDBJ databases">
        <title>30 novel species of actinomycetes from the DSMZ collection.</title>
        <authorList>
            <person name="Nouioui I."/>
        </authorList>
    </citation>
    <scope>NUCLEOTIDE SEQUENCE [LARGE SCALE GENOMIC DNA]</scope>
    <source>
        <strain evidence="6">DSM 44399</strain>
    </source>
</reference>
<name>A0ABU2JA05_9ACTN</name>
<keyword evidence="4" id="KW-0233">DNA recombination</keyword>
<evidence type="ECO:0000256" key="4">
    <source>
        <dbReference type="ARBA" id="ARBA00023172"/>
    </source>
</evidence>
<keyword evidence="3" id="KW-0175">Coiled coil</keyword>
<evidence type="ECO:0000313" key="5">
    <source>
        <dbReference type="EMBL" id="MDT0261822.1"/>
    </source>
</evidence>
<comment type="caution">
    <text evidence="5">The sequence shown here is derived from an EMBL/GenBank/DDBJ whole genome shotgun (WGS) entry which is preliminary data.</text>
</comment>
<proteinExistence type="inferred from homology"/>
<dbReference type="Pfam" id="PF02646">
    <property type="entry name" value="RmuC"/>
    <property type="match status" value="1"/>
</dbReference>
<dbReference type="RefSeq" id="WP_311422976.1">
    <property type="nucleotide sequence ID" value="NZ_JAVREH010000010.1"/>
</dbReference>
<protein>
    <submittedName>
        <fullName evidence="5">DNA recombination protein RmuC</fullName>
    </submittedName>
</protein>
<dbReference type="PANTHER" id="PTHR30563:SF0">
    <property type="entry name" value="DNA RECOMBINATION PROTEIN RMUC"/>
    <property type="match status" value="1"/>
</dbReference>
<comment type="similarity">
    <text evidence="2">Belongs to the RmuC family.</text>
</comment>